<organism evidence="15 16">
    <name type="scientific">Symmachiella dynata</name>
    <dbReference type="NCBI Taxonomy" id="2527995"/>
    <lineage>
        <taxon>Bacteria</taxon>
        <taxon>Pseudomonadati</taxon>
        <taxon>Planctomycetota</taxon>
        <taxon>Planctomycetia</taxon>
        <taxon>Planctomycetales</taxon>
        <taxon>Planctomycetaceae</taxon>
        <taxon>Symmachiella</taxon>
    </lineage>
</organism>
<dbReference type="AlphaFoldDB" id="A0A517ZNE0"/>
<dbReference type="GO" id="GO:0003677">
    <property type="term" value="F:DNA binding"/>
    <property type="evidence" value="ECO:0007669"/>
    <property type="project" value="UniProtKB-KW"/>
</dbReference>
<dbReference type="Gene3D" id="1.10.10.160">
    <property type="match status" value="1"/>
</dbReference>
<dbReference type="PROSITE" id="PS51217">
    <property type="entry name" value="UVRD_HELICASE_CTER"/>
    <property type="match status" value="1"/>
</dbReference>
<dbReference type="GO" id="GO:0005829">
    <property type="term" value="C:cytosol"/>
    <property type="evidence" value="ECO:0007669"/>
    <property type="project" value="TreeGrafter"/>
</dbReference>
<evidence type="ECO:0000256" key="7">
    <source>
        <dbReference type="ARBA" id="ARBA00023235"/>
    </source>
</evidence>
<dbReference type="GO" id="GO:0016887">
    <property type="term" value="F:ATP hydrolysis activity"/>
    <property type="evidence" value="ECO:0007669"/>
    <property type="project" value="RHEA"/>
</dbReference>
<evidence type="ECO:0000256" key="1">
    <source>
        <dbReference type="ARBA" id="ARBA00009922"/>
    </source>
</evidence>
<comment type="catalytic activity">
    <reaction evidence="11">
        <text>ATP + H2O = ADP + phosphate + H(+)</text>
        <dbReference type="Rhea" id="RHEA:13065"/>
        <dbReference type="ChEBI" id="CHEBI:15377"/>
        <dbReference type="ChEBI" id="CHEBI:15378"/>
        <dbReference type="ChEBI" id="CHEBI:30616"/>
        <dbReference type="ChEBI" id="CHEBI:43474"/>
        <dbReference type="ChEBI" id="CHEBI:456216"/>
        <dbReference type="EC" id="5.6.2.4"/>
    </reaction>
</comment>
<dbReference type="Gene3D" id="1.10.486.10">
    <property type="entry name" value="PCRA, domain 4"/>
    <property type="match status" value="1"/>
</dbReference>
<dbReference type="GO" id="GO:0000725">
    <property type="term" value="P:recombinational repair"/>
    <property type="evidence" value="ECO:0007669"/>
    <property type="project" value="TreeGrafter"/>
</dbReference>
<dbReference type="InterPro" id="IPR014016">
    <property type="entry name" value="UvrD-like_ATP-bd"/>
</dbReference>
<evidence type="ECO:0000256" key="3">
    <source>
        <dbReference type="ARBA" id="ARBA00022801"/>
    </source>
</evidence>
<dbReference type="PANTHER" id="PTHR11070">
    <property type="entry name" value="UVRD / RECB / PCRA DNA HELICASE FAMILY MEMBER"/>
    <property type="match status" value="1"/>
</dbReference>
<dbReference type="Gene3D" id="3.40.50.300">
    <property type="entry name" value="P-loop containing nucleotide triphosphate hydrolases"/>
    <property type="match status" value="2"/>
</dbReference>
<dbReference type="CDD" id="cd18807">
    <property type="entry name" value="SF1_C_UvrD"/>
    <property type="match status" value="1"/>
</dbReference>
<evidence type="ECO:0000313" key="16">
    <source>
        <dbReference type="Proteomes" id="UP000319383"/>
    </source>
</evidence>
<dbReference type="Pfam" id="PF13361">
    <property type="entry name" value="UvrD_C"/>
    <property type="match status" value="1"/>
</dbReference>
<feature type="domain" description="UvrD-like helicase ATP-binding" evidence="13">
    <location>
        <begin position="106"/>
        <end position="386"/>
    </location>
</feature>
<keyword evidence="2 12" id="KW-0547">Nucleotide-binding</keyword>
<evidence type="ECO:0000256" key="12">
    <source>
        <dbReference type="PROSITE-ProRule" id="PRU00560"/>
    </source>
</evidence>
<name>A0A517ZNE0_9PLAN</name>
<gene>
    <name evidence="15" type="primary">pcrA_1</name>
    <name evidence="15" type="ORF">Mal52_24460</name>
</gene>
<keyword evidence="3 12" id="KW-0378">Hydrolase</keyword>
<evidence type="ECO:0000259" key="14">
    <source>
        <dbReference type="PROSITE" id="PS51217"/>
    </source>
</evidence>
<dbReference type="InterPro" id="IPR000212">
    <property type="entry name" value="DNA_helicase_UvrD/REP"/>
</dbReference>
<dbReference type="PANTHER" id="PTHR11070:SF2">
    <property type="entry name" value="ATP-DEPENDENT DNA HELICASE SRS2"/>
    <property type="match status" value="1"/>
</dbReference>
<keyword evidence="16" id="KW-1185">Reference proteome</keyword>
<dbReference type="FunFam" id="1.10.486.10:FF:000003">
    <property type="entry name" value="ATP-dependent DNA helicase"/>
    <property type="match status" value="1"/>
</dbReference>
<reference evidence="15 16" key="1">
    <citation type="submission" date="2019-02" db="EMBL/GenBank/DDBJ databases">
        <title>Deep-cultivation of Planctomycetes and their phenomic and genomic characterization uncovers novel biology.</title>
        <authorList>
            <person name="Wiegand S."/>
            <person name="Jogler M."/>
            <person name="Boedeker C."/>
            <person name="Pinto D."/>
            <person name="Vollmers J."/>
            <person name="Rivas-Marin E."/>
            <person name="Kohn T."/>
            <person name="Peeters S.H."/>
            <person name="Heuer A."/>
            <person name="Rast P."/>
            <person name="Oberbeckmann S."/>
            <person name="Bunk B."/>
            <person name="Jeske O."/>
            <person name="Meyerdierks A."/>
            <person name="Storesund J.E."/>
            <person name="Kallscheuer N."/>
            <person name="Luecker S."/>
            <person name="Lage O.M."/>
            <person name="Pohl T."/>
            <person name="Merkel B.J."/>
            <person name="Hornburger P."/>
            <person name="Mueller R.-W."/>
            <person name="Bruemmer F."/>
            <person name="Labrenz M."/>
            <person name="Spormann A.M."/>
            <person name="Op den Camp H."/>
            <person name="Overmann J."/>
            <person name="Amann R."/>
            <person name="Jetten M.S.M."/>
            <person name="Mascher T."/>
            <person name="Medema M.H."/>
            <person name="Devos D.P."/>
            <person name="Kaster A.-K."/>
            <person name="Ovreas L."/>
            <person name="Rohde M."/>
            <person name="Galperin M.Y."/>
            <person name="Jogler C."/>
        </authorList>
    </citation>
    <scope>NUCLEOTIDE SEQUENCE [LARGE SCALE GENOMIC DNA]</scope>
    <source>
        <strain evidence="15 16">Mal52</strain>
    </source>
</reference>
<evidence type="ECO:0000256" key="10">
    <source>
        <dbReference type="ARBA" id="ARBA00034923"/>
    </source>
</evidence>
<dbReference type="InterPro" id="IPR014017">
    <property type="entry name" value="DNA_helicase_UvrD-like_C"/>
</dbReference>
<dbReference type="CDD" id="cd17932">
    <property type="entry name" value="DEXQc_UvrD"/>
    <property type="match status" value="1"/>
</dbReference>
<sequence length="855" mass="95543">MIIVGHSAQLWCYSYGHIITEAQMSGVCYRIISIKAVEIRKFWGRADCPTESFWTAVNGAGECSSVVGMTIGWSKRERILYDCWNGPWTERGPCLEFRFYKQRLLNNLTASQQQAVDHKEGPLLVLAGPGSGKTRVITHRIAQLVQSGVHPYNILAITFTNKAAREMGERVEALLPDAKIWVSTFHRFCAQLLRKHARGVGLQPNYTILDTSDQRRLLKSVLTELGHDVKHFPPAKVAARISSSKNRLVGPEEFALNPGGGIGDTMLRVVTEAYPAYQRALQDSNAVDFDDLLLHVARLLEENPALRSQLDERFQYVLVDEYQDTNLPQYRIVRALSQDYPNLCATGDPDQSIYAWRGAEIGNILRFEQDYPDAKVVRLEHNFRSTKAILRQADLLIGHNFNRKAKELLTENDEGPPVELLTFTDGAAEAEGIALRIQDLVDQAGRAWSDFAIFYRVNALSRSIERALARFHIPYQVAAGVGFYDRAEVKDIVAYLRLIANPADRTAFERVVNVPARGIGKTSLTRLTAWTTGQGGGLLEAAARAEEVPKLTKRAVKALHGFYELISQLSQRTAQGVAELITQVVTQTGYDHSWLDDPTEQNMERAANVDELISAARQYDAAHGDDATLEGFLEESSLINDVDSLDEHAGSVTLMTLHAAKGLEYPVVFIVGVEQNLLPHERAINSDDPHELEEERRLLFVGMTRAEEQLMLTQTAVRDIRGQRLSTIPSPFLFEMDLAATVVETDSEYIAWDDDYAHDDSLDDFEPIIKQRPEEDAPRPQMMTAADLLNGTNTPTDIPRGFSIGMDVRHPQYGVGTVRNVDGFGRRKTVTVEFAAGECRNFDIAKSPLQPVGQR</sequence>
<accession>A0A517ZNE0</accession>
<keyword evidence="4 12" id="KW-0347">Helicase</keyword>
<evidence type="ECO:0000256" key="8">
    <source>
        <dbReference type="ARBA" id="ARBA00034617"/>
    </source>
</evidence>
<evidence type="ECO:0000256" key="5">
    <source>
        <dbReference type="ARBA" id="ARBA00022840"/>
    </source>
</evidence>
<comment type="catalytic activity">
    <reaction evidence="8">
        <text>Couples ATP hydrolysis with the unwinding of duplex DNA by translocating in the 3'-5' direction.</text>
        <dbReference type="EC" id="5.6.2.4"/>
    </reaction>
</comment>
<dbReference type="GO" id="GO:0033202">
    <property type="term" value="C:DNA helicase complex"/>
    <property type="evidence" value="ECO:0007669"/>
    <property type="project" value="TreeGrafter"/>
</dbReference>
<evidence type="ECO:0000256" key="9">
    <source>
        <dbReference type="ARBA" id="ARBA00034808"/>
    </source>
</evidence>
<dbReference type="GO" id="GO:0005524">
    <property type="term" value="F:ATP binding"/>
    <property type="evidence" value="ECO:0007669"/>
    <property type="project" value="UniProtKB-UniRule"/>
</dbReference>
<dbReference type="PROSITE" id="PS51198">
    <property type="entry name" value="UVRD_HELICASE_ATP_BIND"/>
    <property type="match status" value="1"/>
</dbReference>
<evidence type="ECO:0000313" key="15">
    <source>
        <dbReference type="EMBL" id="QDU43968.1"/>
    </source>
</evidence>
<evidence type="ECO:0000256" key="6">
    <source>
        <dbReference type="ARBA" id="ARBA00023125"/>
    </source>
</evidence>
<dbReference type="Proteomes" id="UP000319383">
    <property type="component" value="Chromosome"/>
</dbReference>
<feature type="domain" description="UvrD-like helicase C-terminal" evidence="14">
    <location>
        <begin position="387"/>
        <end position="662"/>
    </location>
</feature>
<keyword evidence="7" id="KW-0413">Isomerase</keyword>
<dbReference type="SUPFAM" id="SSF52540">
    <property type="entry name" value="P-loop containing nucleoside triphosphate hydrolases"/>
    <property type="match status" value="1"/>
</dbReference>
<evidence type="ECO:0000256" key="2">
    <source>
        <dbReference type="ARBA" id="ARBA00022741"/>
    </source>
</evidence>
<dbReference type="InterPro" id="IPR013986">
    <property type="entry name" value="DExx_box_DNA_helicase_dom_sf"/>
</dbReference>
<comment type="similarity">
    <text evidence="1">Belongs to the helicase family. UvrD subfamily.</text>
</comment>
<feature type="binding site" evidence="12">
    <location>
        <begin position="127"/>
        <end position="134"/>
    </location>
    <ligand>
        <name>ATP</name>
        <dbReference type="ChEBI" id="CHEBI:30616"/>
    </ligand>
</feature>
<keyword evidence="6" id="KW-0238">DNA-binding</keyword>
<keyword evidence="5 12" id="KW-0067">ATP-binding</keyword>
<evidence type="ECO:0000256" key="4">
    <source>
        <dbReference type="ARBA" id="ARBA00022806"/>
    </source>
</evidence>
<protein>
    <recommendedName>
        <fullName evidence="9">DNA 3'-5' helicase</fullName>
        <ecNumber evidence="9">5.6.2.4</ecNumber>
    </recommendedName>
    <alternativeName>
        <fullName evidence="10">DNA 3'-5' helicase II</fullName>
    </alternativeName>
</protein>
<dbReference type="EC" id="5.6.2.4" evidence="9"/>
<dbReference type="InterPro" id="IPR027417">
    <property type="entry name" value="P-loop_NTPase"/>
</dbReference>
<dbReference type="GO" id="GO:0043138">
    <property type="term" value="F:3'-5' DNA helicase activity"/>
    <property type="evidence" value="ECO:0007669"/>
    <property type="project" value="UniProtKB-EC"/>
</dbReference>
<evidence type="ECO:0000256" key="11">
    <source>
        <dbReference type="ARBA" id="ARBA00048988"/>
    </source>
</evidence>
<evidence type="ECO:0000259" key="13">
    <source>
        <dbReference type="PROSITE" id="PS51198"/>
    </source>
</evidence>
<dbReference type="KEGG" id="sdyn:Mal52_24460"/>
<proteinExistence type="inferred from homology"/>
<dbReference type="Pfam" id="PF00580">
    <property type="entry name" value="UvrD-helicase"/>
    <property type="match status" value="1"/>
</dbReference>
<dbReference type="EMBL" id="CP036276">
    <property type="protein sequence ID" value="QDU43968.1"/>
    <property type="molecule type" value="Genomic_DNA"/>
</dbReference>